<dbReference type="AlphaFoldDB" id="A0A1G6KLJ4"/>
<feature type="domain" description="HAMP" evidence="10">
    <location>
        <begin position="202"/>
        <end position="255"/>
    </location>
</feature>
<comment type="similarity">
    <text evidence="5">Belongs to the methyl-accepting chemotaxis (MCP) protein family.</text>
</comment>
<evidence type="ECO:0000256" key="3">
    <source>
        <dbReference type="ARBA" id="ARBA00023136"/>
    </source>
</evidence>
<accession>A0A1G6KLJ4</accession>
<dbReference type="GO" id="GO:0005886">
    <property type="term" value="C:plasma membrane"/>
    <property type="evidence" value="ECO:0007669"/>
    <property type="project" value="UniProtKB-SubCell"/>
</dbReference>
<dbReference type="GO" id="GO:0007165">
    <property type="term" value="P:signal transduction"/>
    <property type="evidence" value="ECO:0007669"/>
    <property type="project" value="UniProtKB-KW"/>
</dbReference>
<sequence>MKITGKLMASSIAMVIVLIVTGVVAIMSLSVINQNATEMYEDRVEPLNDLNEMTRLAENTRVNMVTATLERDASYTEVALDNMALIDEYIESYQEAPLTSEEEAEFNVFQEEWAAFEDIVNNNIRLLNNGQYSAAQSGIRDGGTHYTPASEQLAVLNELSNEQIEALSDENTQAYNMNLLIVIVTLAIATVIAILIGLIMGRNIGRPLNQVATELDQVANGDLTGEALTTKRKDEIGMLYQATNTMRSNVKGVLEQINKATKDVLTQANTLSSSSQEVKEGSKQIATTMEELSDGAESQANHATTLTETMDAFLTKIKEADHVAKNTNEEAIQVSKLSEEGAQSMNNSVQTMNDVHTIVKNAVEKVRLLDQESKQISKLVEVVSDIAEQTNLLALNAAIEAARAGEDGKGFAVVADEVRKLAEQVATSINEITQISDRIQEGSDSVAEALETGYQHVNQGSEQIDKTGELFNDMHQSYDAITAQLANISNELNHVVKNTDEMHRAIEDIASVSEESAAGVEETAASSEESLSSMEEITNSAEGLKQLADQLEAEVNRFKLS</sequence>
<organism evidence="11 12">
    <name type="scientific">Pelagirhabdus alkalitolerans</name>
    <dbReference type="NCBI Taxonomy" id="1612202"/>
    <lineage>
        <taxon>Bacteria</taxon>
        <taxon>Bacillati</taxon>
        <taxon>Bacillota</taxon>
        <taxon>Bacilli</taxon>
        <taxon>Bacillales</taxon>
        <taxon>Bacillaceae</taxon>
        <taxon>Pelagirhabdus</taxon>
    </lineage>
</organism>
<dbReference type="InterPro" id="IPR004089">
    <property type="entry name" value="MCPsignal_dom"/>
</dbReference>
<evidence type="ECO:0000256" key="6">
    <source>
        <dbReference type="PROSITE-ProRule" id="PRU00284"/>
    </source>
</evidence>
<dbReference type="Pfam" id="PF12729">
    <property type="entry name" value="4HB_MCP_1"/>
    <property type="match status" value="1"/>
</dbReference>
<dbReference type="SMART" id="SM00304">
    <property type="entry name" value="HAMP"/>
    <property type="match status" value="1"/>
</dbReference>
<feature type="transmembrane region" description="Helical" evidence="8">
    <location>
        <begin position="179"/>
        <end position="200"/>
    </location>
</feature>
<keyword evidence="3 8" id="KW-0472">Membrane</keyword>
<gene>
    <name evidence="11" type="ORF">SAMN05421734_106131</name>
</gene>
<evidence type="ECO:0000259" key="9">
    <source>
        <dbReference type="PROSITE" id="PS50111"/>
    </source>
</evidence>
<evidence type="ECO:0000256" key="5">
    <source>
        <dbReference type="ARBA" id="ARBA00029447"/>
    </source>
</evidence>
<dbReference type="InterPro" id="IPR024478">
    <property type="entry name" value="HlyB_4HB_MCP"/>
</dbReference>
<dbReference type="PROSITE" id="PS50111">
    <property type="entry name" value="CHEMOTAXIS_TRANSDUC_2"/>
    <property type="match status" value="1"/>
</dbReference>
<evidence type="ECO:0000256" key="1">
    <source>
        <dbReference type="ARBA" id="ARBA00004236"/>
    </source>
</evidence>
<dbReference type="PANTHER" id="PTHR32089:SF112">
    <property type="entry name" value="LYSOZYME-LIKE PROTEIN-RELATED"/>
    <property type="match status" value="1"/>
</dbReference>
<dbReference type="PANTHER" id="PTHR32089">
    <property type="entry name" value="METHYL-ACCEPTING CHEMOTAXIS PROTEIN MCPB"/>
    <property type="match status" value="1"/>
</dbReference>
<dbReference type="SUPFAM" id="SSF58104">
    <property type="entry name" value="Methyl-accepting chemotaxis protein (MCP) signaling domain"/>
    <property type="match status" value="1"/>
</dbReference>
<reference evidence="12" key="1">
    <citation type="submission" date="2016-09" db="EMBL/GenBank/DDBJ databases">
        <authorList>
            <person name="Varghese N."/>
            <person name="Submissions S."/>
        </authorList>
    </citation>
    <scope>NUCLEOTIDE SEQUENCE [LARGE SCALE GENOMIC DNA]</scope>
    <source>
        <strain evidence="12">S5</strain>
    </source>
</reference>
<evidence type="ECO:0000256" key="4">
    <source>
        <dbReference type="ARBA" id="ARBA00023224"/>
    </source>
</evidence>
<dbReference type="RefSeq" id="WP_090796010.1">
    <property type="nucleotide sequence ID" value="NZ_FMYI01000006.1"/>
</dbReference>
<dbReference type="STRING" id="1612202.SAMN05421734_106131"/>
<keyword evidence="2" id="KW-1003">Cell membrane</keyword>
<dbReference type="GO" id="GO:0006935">
    <property type="term" value="P:chemotaxis"/>
    <property type="evidence" value="ECO:0007669"/>
    <property type="project" value="InterPro"/>
</dbReference>
<name>A0A1G6KLJ4_9BACI</name>
<keyword evidence="12" id="KW-1185">Reference proteome</keyword>
<evidence type="ECO:0000256" key="2">
    <source>
        <dbReference type="ARBA" id="ARBA00022475"/>
    </source>
</evidence>
<feature type="region of interest" description="Disordered" evidence="7">
    <location>
        <begin position="513"/>
        <end position="538"/>
    </location>
</feature>
<dbReference type="Pfam" id="PF00015">
    <property type="entry name" value="MCPsignal"/>
    <property type="match status" value="1"/>
</dbReference>
<evidence type="ECO:0000259" key="10">
    <source>
        <dbReference type="PROSITE" id="PS50885"/>
    </source>
</evidence>
<evidence type="ECO:0000256" key="8">
    <source>
        <dbReference type="SAM" id="Phobius"/>
    </source>
</evidence>
<dbReference type="EMBL" id="FMYI01000006">
    <property type="protein sequence ID" value="SDC31833.1"/>
    <property type="molecule type" value="Genomic_DNA"/>
</dbReference>
<evidence type="ECO:0000256" key="7">
    <source>
        <dbReference type="SAM" id="MobiDB-lite"/>
    </source>
</evidence>
<dbReference type="Pfam" id="PF00672">
    <property type="entry name" value="HAMP"/>
    <property type="match status" value="1"/>
</dbReference>
<dbReference type="Gene3D" id="1.10.287.950">
    <property type="entry name" value="Methyl-accepting chemotaxis protein"/>
    <property type="match status" value="1"/>
</dbReference>
<feature type="domain" description="Methyl-accepting transducer" evidence="9">
    <location>
        <begin position="274"/>
        <end position="524"/>
    </location>
</feature>
<dbReference type="InterPro" id="IPR003660">
    <property type="entry name" value="HAMP_dom"/>
</dbReference>
<evidence type="ECO:0000313" key="12">
    <source>
        <dbReference type="Proteomes" id="UP000242949"/>
    </source>
</evidence>
<dbReference type="PROSITE" id="PS50885">
    <property type="entry name" value="HAMP"/>
    <property type="match status" value="1"/>
</dbReference>
<dbReference type="OrthoDB" id="9804712at2"/>
<dbReference type="GO" id="GO:0004888">
    <property type="term" value="F:transmembrane signaling receptor activity"/>
    <property type="evidence" value="ECO:0007669"/>
    <property type="project" value="InterPro"/>
</dbReference>
<protein>
    <submittedName>
        <fullName evidence="11">Methyl-accepting chemotaxis protein</fullName>
    </submittedName>
</protein>
<keyword evidence="8" id="KW-0812">Transmembrane</keyword>
<feature type="transmembrane region" description="Helical" evidence="8">
    <location>
        <begin position="12"/>
        <end position="32"/>
    </location>
</feature>
<keyword evidence="8" id="KW-1133">Transmembrane helix</keyword>
<proteinExistence type="inferred from homology"/>
<dbReference type="CDD" id="cd06225">
    <property type="entry name" value="HAMP"/>
    <property type="match status" value="1"/>
</dbReference>
<evidence type="ECO:0000313" key="11">
    <source>
        <dbReference type="EMBL" id="SDC31833.1"/>
    </source>
</evidence>
<dbReference type="Proteomes" id="UP000242949">
    <property type="component" value="Unassembled WGS sequence"/>
</dbReference>
<comment type="subcellular location">
    <subcellularLocation>
        <location evidence="1">Cell membrane</location>
    </subcellularLocation>
</comment>
<keyword evidence="4 6" id="KW-0807">Transducer</keyword>
<dbReference type="PRINTS" id="PR00260">
    <property type="entry name" value="CHEMTRNSDUCR"/>
</dbReference>
<dbReference type="SMART" id="SM00283">
    <property type="entry name" value="MA"/>
    <property type="match status" value="1"/>
</dbReference>
<feature type="compositionally biased region" description="Low complexity" evidence="7">
    <location>
        <begin position="513"/>
        <end position="536"/>
    </location>
</feature>
<dbReference type="InterPro" id="IPR004090">
    <property type="entry name" value="Chemotax_Me-accpt_rcpt"/>
</dbReference>